<dbReference type="Proteomes" id="UP000789702">
    <property type="component" value="Unassembled WGS sequence"/>
</dbReference>
<sequence length="62" mass="7262">HTSLAIVDHYARLFTLRVFKNQYAIEFLLSTGECCRECERFARKIVDNMNVTPTQLIRMSPN</sequence>
<feature type="non-terminal residue" evidence="1">
    <location>
        <position position="62"/>
    </location>
</feature>
<reference evidence="1" key="1">
    <citation type="submission" date="2021-06" db="EMBL/GenBank/DDBJ databases">
        <authorList>
            <person name="Kallberg Y."/>
            <person name="Tangrot J."/>
            <person name="Rosling A."/>
        </authorList>
    </citation>
    <scope>NUCLEOTIDE SEQUENCE</scope>
    <source>
        <strain evidence="1">IL203A</strain>
    </source>
</reference>
<accession>A0ACA9QKS9</accession>
<name>A0ACA9QKS9_9GLOM</name>
<evidence type="ECO:0000313" key="2">
    <source>
        <dbReference type="Proteomes" id="UP000789702"/>
    </source>
</evidence>
<gene>
    <name evidence="1" type="ORF">DHETER_LOCUS14879</name>
</gene>
<protein>
    <submittedName>
        <fullName evidence="1">1297_t:CDS:1</fullName>
    </submittedName>
</protein>
<organism evidence="1 2">
    <name type="scientific">Dentiscutata heterogama</name>
    <dbReference type="NCBI Taxonomy" id="1316150"/>
    <lineage>
        <taxon>Eukaryota</taxon>
        <taxon>Fungi</taxon>
        <taxon>Fungi incertae sedis</taxon>
        <taxon>Mucoromycota</taxon>
        <taxon>Glomeromycotina</taxon>
        <taxon>Glomeromycetes</taxon>
        <taxon>Diversisporales</taxon>
        <taxon>Gigasporaceae</taxon>
        <taxon>Dentiscutata</taxon>
    </lineage>
</organism>
<dbReference type="EMBL" id="CAJVPU010048138">
    <property type="protein sequence ID" value="CAG8755005.1"/>
    <property type="molecule type" value="Genomic_DNA"/>
</dbReference>
<feature type="non-terminal residue" evidence="1">
    <location>
        <position position="1"/>
    </location>
</feature>
<evidence type="ECO:0000313" key="1">
    <source>
        <dbReference type="EMBL" id="CAG8755005.1"/>
    </source>
</evidence>
<keyword evidence="2" id="KW-1185">Reference proteome</keyword>
<proteinExistence type="predicted"/>
<comment type="caution">
    <text evidence="1">The sequence shown here is derived from an EMBL/GenBank/DDBJ whole genome shotgun (WGS) entry which is preliminary data.</text>
</comment>